<sequence>MTTRPSRSAASSRPSSRRRLALALGLAAMGAARAAPGAEAEAWLLQMQGELLAREQAAHPGEATVPVPARQTLWLARDGHFRLETENRFPGEIVFRYREAGDAQGAQRIDLLGWRDGTAIQPVDAKAAREHLADQLLWMPAELLRQSTPLTPVQEQQGTWQQTLRDPAGRELQLRWSGAQGRLLEVRQGPLRYVYLSSHDERGLQPAEIEIFNGERRIQRWQLQPPAAVEASSTRPPLPAGYEPQAPAGELRAERLAPGVYRVEGLASRYHNHFIVGRQGVVVFDTPVSREEGTRVRALIERTAPGLPIAAVVLSHGHRDHAAGLPAYLEEGTRLFVGQGGRQALARQHGAAQAERAEEVRQTQAIELGGRALRLLPVTSSHAEDMLVAWDDASRSVFHGDLFYVPEQGPVPPAFEGAEELQQALRQAGLDPLRVLGVHGRAADSADLQRSLQLRQRPS</sequence>
<dbReference type="InterPro" id="IPR001279">
    <property type="entry name" value="Metallo-B-lactamas"/>
</dbReference>
<dbReference type="EMBL" id="JBDPZC010000004">
    <property type="protein sequence ID" value="MEO3713366.1"/>
    <property type="molecule type" value="Genomic_DNA"/>
</dbReference>
<evidence type="ECO:0000313" key="4">
    <source>
        <dbReference type="Proteomes" id="UP001462640"/>
    </source>
</evidence>
<evidence type="ECO:0000313" key="3">
    <source>
        <dbReference type="EMBL" id="MEO3713366.1"/>
    </source>
</evidence>
<dbReference type="Proteomes" id="UP001462640">
    <property type="component" value="Unassembled WGS sequence"/>
</dbReference>
<dbReference type="PANTHER" id="PTHR42951">
    <property type="entry name" value="METALLO-BETA-LACTAMASE DOMAIN-CONTAINING"/>
    <property type="match status" value="1"/>
</dbReference>
<dbReference type="InterPro" id="IPR036866">
    <property type="entry name" value="RibonucZ/Hydroxyglut_hydro"/>
</dbReference>
<dbReference type="SUPFAM" id="SSF56281">
    <property type="entry name" value="Metallo-hydrolase/oxidoreductase"/>
    <property type="match status" value="1"/>
</dbReference>
<keyword evidence="4" id="KW-1185">Reference proteome</keyword>
<comment type="caution">
    <text evidence="3">The sequence shown here is derived from an EMBL/GenBank/DDBJ whole genome shotgun (WGS) entry which is preliminary data.</text>
</comment>
<dbReference type="Gene3D" id="3.60.15.10">
    <property type="entry name" value="Ribonuclease Z/Hydroxyacylglutathione hydrolase-like"/>
    <property type="match status" value="1"/>
</dbReference>
<dbReference type="InterPro" id="IPR050855">
    <property type="entry name" value="NDM-1-like"/>
</dbReference>
<dbReference type="Pfam" id="PF00753">
    <property type="entry name" value="Lactamase_B"/>
    <property type="match status" value="1"/>
</dbReference>
<dbReference type="SMART" id="SM00849">
    <property type="entry name" value="Lactamase_B"/>
    <property type="match status" value="1"/>
</dbReference>
<feature type="signal peptide" evidence="1">
    <location>
        <begin position="1"/>
        <end position="34"/>
    </location>
</feature>
<organism evidence="3 4">
    <name type="scientific">Roseateles flavus</name>
    <dbReference type="NCBI Taxonomy" id="3149041"/>
    <lineage>
        <taxon>Bacteria</taxon>
        <taxon>Pseudomonadati</taxon>
        <taxon>Pseudomonadota</taxon>
        <taxon>Betaproteobacteria</taxon>
        <taxon>Burkholderiales</taxon>
        <taxon>Sphaerotilaceae</taxon>
        <taxon>Roseateles</taxon>
    </lineage>
</organism>
<dbReference type="InterPro" id="IPR006311">
    <property type="entry name" value="TAT_signal"/>
</dbReference>
<gene>
    <name evidence="3" type="ORF">ABDJ40_11385</name>
</gene>
<feature type="chain" id="PRO_5045531628" evidence="1">
    <location>
        <begin position="35"/>
        <end position="459"/>
    </location>
</feature>
<protein>
    <submittedName>
        <fullName evidence="3">MBL fold metallo-hydrolase</fullName>
    </submittedName>
</protein>
<dbReference type="PANTHER" id="PTHR42951:SF20">
    <property type="entry name" value="BETA LACTAMASE"/>
    <property type="match status" value="1"/>
</dbReference>
<feature type="domain" description="Metallo-beta-lactamase" evidence="2">
    <location>
        <begin position="269"/>
        <end position="439"/>
    </location>
</feature>
<name>A0ABV0GE94_9BURK</name>
<reference evidence="3 4" key="1">
    <citation type="submission" date="2024-05" db="EMBL/GenBank/DDBJ databases">
        <title>Roseateles sp. 2.12 16S ribosomal RNA gene Genome sequencing and assembly.</title>
        <authorList>
            <person name="Woo H."/>
        </authorList>
    </citation>
    <scope>NUCLEOTIDE SEQUENCE [LARGE SCALE GENOMIC DNA]</scope>
    <source>
        <strain evidence="3 4">2.12</strain>
    </source>
</reference>
<accession>A0ABV0GE94</accession>
<dbReference type="PROSITE" id="PS51318">
    <property type="entry name" value="TAT"/>
    <property type="match status" value="1"/>
</dbReference>
<dbReference type="RefSeq" id="WP_347609738.1">
    <property type="nucleotide sequence ID" value="NZ_JBDPZC010000004.1"/>
</dbReference>
<keyword evidence="1" id="KW-0732">Signal</keyword>
<evidence type="ECO:0000259" key="2">
    <source>
        <dbReference type="SMART" id="SM00849"/>
    </source>
</evidence>
<proteinExistence type="predicted"/>
<evidence type="ECO:0000256" key="1">
    <source>
        <dbReference type="SAM" id="SignalP"/>
    </source>
</evidence>